<dbReference type="AlphaFoldDB" id="A0AAU7K863"/>
<dbReference type="RefSeq" id="WP_406825605.1">
    <property type="nucleotide sequence ID" value="NZ_CP157485.1"/>
</dbReference>
<name>A0AAU7K863_9SPHI</name>
<evidence type="ECO:0008006" key="2">
    <source>
        <dbReference type="Google" id="ProtNLM"/>
    </source>
</evidence>
<organism evidence="1">
    <name type="scientific">Pedobacter sp. KACC 23697</name>
    <dbReference type="NCBI Taxonomy" id="3149230"/>
    <lineage>
        <taxon>Bacteria</taxon>
        <taxon>Pseudomonadati</taxon>
        <taxon>Bacteroidota</taxon>
        <taxon>Sphingobacteriia</taxon>
        <taxon>Sphingobacteriales</taxon>
        <taxon>Sphingobacteriaceae</taxon>
        <taxon>Pedobacter</taxon>
    </lineage>
</organism>
<dbReference type="InterPro" id="IPR058074">
    <property type="entry name" value="Bacteriocin-like"/>
</dbReference>
<gene>
    <name evidence="1" type="ORF">ABEG20_01220</name>
</gene>
<protein>
    <recommendedName>
        <fullName evidence="2">Bacteriocin</fullName>
    </recommendedName>
</protein>
<proteinExistence type="predicted"/>
<dbReference type="EMBL" id="CP157485">
    <property type="protein sequence ID" value="XBO48219.1"/>
    <property type="molecule type" value="Genomic_DNA"/>
</dbReference>
<reference evidence="1" key="1">
    <citation type="submission" date="2024-05" db="EMBL/GenBank/DDBJ databases">
        <authorList>
            <person name="Kim S."/>
            <person name="Heo J."/>
            <person name="Choi H."/>
            <person name="Choi Y."/>
            <person name="Kwon S.-W."/>
            <person name="Kim Y."/>
        </authorList>
    </citation>
    <scope>NUCLEOTIDE SEQUENCE</scope>
    <source>
        <strain evidence="1">KACC 23697</strain>
    </source>
</reference>
<accession>A0AAU7K863</accession>
<dbReference type="NCBIfam" id="NF047798">
    <property type="entry name" value="leader_Chryseo"/>
    <property type="match status" value="1"/>
</dbReference>
<evidence type="ECO:0000313" key="1">
    <source>
        <dbReference type="EMBL" id="XBO48219.1"/>
    </source>
</evidence>
<sequence length="65" mass="6797">MKNFKTLSKAEMKNVVGSGSCCIHNADWSSSTCGMSSSEASGGAGAGEKWCCDSCHKSREEALMS</sequence>